<evidence type="ECO:0000313" key="2">
    <source>
        <dbReference type="Proteomes" id="UP000829647"/>
    </source>
</evidence>
<name>A0ABY4JFL0_9BACT</name>
<gene>
    <name evidence="1" type="ORF">MWH26_06465</name>
</gene>
<evidence type="ECO:0000313" key="1">
    <source>
        <dbReference type="EMBL" id="UPL50546.1"/>
    </source>
</evidence>
<reference evidence="1 2" key="1">
    <citation type="submission" date="2022-04" db="EMBL/GenBank/DDBJ databases">
        <title>Hymenobacter sp. isolated from the air.</title>
        <authorList>
            <person name="Won M."/>
            <person name="Lee C.-M."/>
            <person name="Woen H.-Y."/>
            <person name="Kwon S.-W."/>
        </authorList>
    </citation>
    <scope>NUCLEOTIDE SEQUENCE [LARGE SCALE GENOMIC DNA]</scope>
    <source>
        <strain evidence="2">5516 S-25</strain>
    </source>
</reference>
<dbReference type="Proteomes" id="UP000829647">
    <property type="component" value="Chromosome"/>
</dbReference>
<organism evidence="1 2">
    <name type="scientific">Hymenobacter sublimis</name>
    <dbReference type="NCBI Taxonomy" id="2933777"/>
    <lineage>
        <taxon>Bacteria</taxon>
        <taxon>Pseudomonadati</taxon>
        <taxon>Bacteroidota</taxon>
        <taxon>Cytophagia</taxon>
        <taxon>Cytophagales</taxon>
        <taxon>Hymenobacteraceae</taxon>
        <taxon>Hymenobacter</taxon>
    </lineage>
</organism>
<proteinExistence type="predicted"/>
<sequence length="52" mass="5930">MPITTISRSKEKQQETGVMIVMVADNQCIISRNKIDRKVLKIMLAYTAAYNN</sequence>
<evidence type="ECO:0008006" key="3">
    <source>
        <dbReference type="Google" id="ProtNLM"/>
    </source>
</evidence>
<dbReference type="EMBL" id="CP095848">
    <property type="protein sequence ID" value="UPL50546.1"/>
    <property type="molecule type" value="Genomic_DNA"/>
</dbReference>
<accession>A0ABY4JFL0</accession>
<protein>
    <recommendedName>
        <fullName evidence="3">Transposase</fullName>
    </recommendedName>
</protein>
<keyword evidence="2" id="KW-1185">Reference proteome</keyword>
<dbReference type="RefSeq" id="WP_247976558.1">
    <property type="nucleotide sequence ID" value="NZ_CP095848.1"/>
</dbReference>